<reference evidence="7" key="1">
    <citation type="journal article" date="2020" name="Nature">
        <title>Giant virus diversity and host interactions through global metagenomics.</title>
        <authorList>
            <person name="Schulz F."/>
            <person name="Roux S."/>
            <person name="Paez-Espino D."/>
            <person name="Jungbluth S."/>
            <person name="Walsh D.A."/>
            <person name="Denef V.J."/>
            <person name="McMahon K.D."/>
            <person name="Konstantinidis K.T."/>
            <person name="Eloe-Fadrosh E.A."/>
            <person name="Kyrpides N.C."/>
            <person name="Woyke T."/>
        </authorList>
    </citation>
    <scope>NUCLEOTIDE SEQUENCE</scope>
    <source>
        <strain evidence="7">GVMAG-M-3300010158-60</strain>
    </source>
</reference>
<evidence type="ECO:0000256" key="3">
    <source>
        <dbReference type="ARBA" id="ARBA00022989"/>
    </source>
</evidence>
<evidence type="ECO:0000313" key="7">
    <source>
        <dbReference type="EMBL" id="QHS89348.1"/>
    </source>
</evidence>
<keyword evidence="4 5" id="KW-0472">Membrane</keyword>
<accession>A0A6C0BCY5</accession>
<feature type="transmembrane region" description="Helical" evidence="5">
    <location>
        <begin position="7"/>
        <end position="27"/>
    </location>
</feature>
<keyword evidence="2 5" id="KW-0812">Transmembrane</keyword>
<evidence type="ECO:0000256" key="2">
    <source>
        <dbReference type="ARBA" id="ARBA00022692"/>
    </source>
</evidence>
<dbReference type="InterPro" id="IPR006694">
    <property type="entry name" value="Fatty_acid_hydroxylase"/>
</dbReference>
<comment type="subcellular location">
    <subcellularLocation>
        <location evidence="1">Membrane</location>
    </subcellularLocation>
</comment>
<dbReference type="PANTHER" id="PTHR11863">
    <property type="entry name" value="STEROL DESATURASE"/>
    <property type="match status" value="1"/>
</dbReference>
<dbReference type="AlphaFoldDB" id="A0A6C0BCY5"/>
<organism evidence="7">
    <name type="scientific">viral metagenome</name>
    <dbReference type="NCBI Taxonomy" id="1070528"/>
    <lineage>
        <taxon>unclassified sequences</taxon>
        <taxon>metagenomes</taxon>
        <taxon>organismal metagenomes</taxon>
    </lineage>
</organism>
<name>A0A6C0BCY5_9ZZZZ</name>
<dbReference type="InterPro" id="IPR050307">
    <property type="entry name" value="Sterol_Desaturase_Related"/>
</dbReference>
<dbReference type="GO" id="GO:0008610">
    <property type="term" value="P:lipid biosynthetic process"/>
    <property type="evidence" value="ECO:0007669"/>
    <property type="project" value="InterPro"/>
</dbReference>
<evidence type="ECO:0000256" key="4">
    <source>
        <dbReference type="ARBA" id="ARBA00023136"/>
    </source>
</evidence>
<evidence type="ECO:0000256" key="1">
    <source>
        <dbReference type="ARBA" id="ARBA00004370"/>
    </source>
</evidence>
<dbReference type="GO" id="GO:0016020">
    <property type="term" value="C:membrane"/>
    <property type="evidence" value="ECO:0007669"/>
    <property type="project" value="UniProtKB-SubCell"/>
</dbReference>
<dbReference type="Pfam" id="PF04116">
    <property type="entry name" value="FA_hydroxylase"/>
    <property type="match status" value="1"/>
</dbReference>
<protein>
    <recommendedName>
        <fullName evidence="6">Fatty acid hydroxylase domain-containing protein</fullName>
    </recommendedName>
</protein>
<feature type="transmembrane region" description="Helical" evidence="5">
    <location>
        <begin position="91"/>
        <end position="112"/>
    </location>
</feature>
<feature type="domain" description="Fatty acid hydroxylase" evidence="6">
    <location>
        <begin position="102"/>
        <end position="239"/>
    </location>
</feature>
<keyword evidence="3 5" id="KW-1133">Transmembrane helix</keyword>
<dbReference type="GO" id="GO:0005506">
    <property type="term" value="F:iron ion binding"/>
    <property type="evidence" value="ECO:0007669"/>
    <property type="project" value="InterPro"/>
</dbReference>
<proteinExistence type="predicted"/>
<dbReference type="EMBL" id="MN739108">
    <property type="protein sequence ID" value="QHS89348.1"/>
    <property type="molecule type" value="Genomic_DNA"/>
</dbReference>
<evidence type="ECO:0000256" key="5">
    <source>
        <dbReference type="SAM" id="Phobius"/>
    </source>
</evidence>
<dbReference type="GO" id="GO:0016491">
    <property type="term" value="F:oxidoreductase activity"/>
    <property type="evidence" value="ECO:0007669"/>
    <property type="project" value="InterPro"/>
</dbReference>
<sequence length="259" mass="29776">MISHRSIQNFVLVNGSVLLVGSVFFFIEQMNPFLVLFLMLIKNYLTLEGINTEKGELPVGEFIKSTCIDTLSYCIISKNFTYPTVSYTQDLIYFIPISFAYELTFDFFYYWAHRALHSNLTLYKAAHATHHEHGVTTVYTTFHHSLPDLLMTNTIPLVLTSYIVPVSNYTFTLLFCYKNIAEVAGHSGVDKKTPSFVQCIWLPKSLGIELYTKNHCLHHEKPSVNFSKRFSIWDKMFGTFDSQMPKQMLNKNAGPPQHT</sequence>
<evidence type="ECO:0000259" key="6">
    <source>
        <dbReference type="Pfam" id="PF04116"/>
    </source>
</evidence>